<evidence type="ECO:0000256" key="1">
    <source>
        <dbReference type="ARBA" id="ARBA00004479"/>
    </source>
</evidence>
<keyword evidence="7" id="KW-1015">Disulfide bond</keyword>
<dbReference type="Gene3D" id="3.10.320.10">
    <property type="entry name" value="Class II Histocompatibility Antigen, M Beta Chain, Chain B, domain 1"/>
    <property type="match status" value="1"/>
</dbReference>
<keyword evidence="6" id="KW-0472">Membrane</keyword>
<evidence type="ECO:0000256" key="2">
    <source>
        <dbReference type="ARBA" id="ARBA00022692"/>
    </source>
</evidence>
<keyword evidence="5" id="KW-1064">Adaptive immunity</keyword>
<dbReference type="InterPro" id="IPR011162">
    <property type="entry name" value="MHC_I/II-like_Ag-recog"/>
</dbReference>
<dbReference type="AlphaFoldDB" id="A0A7K6GAG0"/>
<sequence>AMGRMAAAGAVLGTLVGLGTPPAAGAQLSIIIKGTENVKLLDRFIYHREEYMRFDSDVGHFVGVTPYGERQARYWNSERDVRDRERAEVDILCRHNYEVFTPFLVGRR</sequence>
<keyword evidence="2" id="KW-0812">Transmembrane</keyword>
<comment type="caution">
    <text evidence="12">The sequence shown here is derived from an EMBL/GenBank/DDBJ whole genome shotgun (WGS) entry which is preliminary data.</text>
</comment>
<name>A0A7K6GAG0_9PASS</name>
<dbReference type="InterPro" id="IPR000353">
    <property type="entry name" value="MHC_II_b_N"/>
</dbReference>
<dbReference type="InterPro" id="IPR050160">
    <property type="entry name" value="MHC/Immunoglobulin"/>
</dbReference>
<accession>A0A7K6GAG0</accession>
<dbReference type="GO" id="GO:0042613">
    <property type="term" value="C:MHC class II protein complex"/>
    <property type="evidence" value="ECO:0007669"/>
    <property type="project" value="UniProtKB-KW"/>
</dbReference>
<evidence type="ECO:0000259" key="11">
    <source>
        <dbReference type="SMART" id="SM00921"/>
    </source>
</evidence>
<protein>
    <submittedName>
        <fullName evidence="12">HB2J protein</fullName>
    </submittedName>
</protein>
<feature type="domain" description="MHC class II beta chain N-terminal" evidence="11">
    <location>
        <begin position="27"/>
        <end position="101"/>
    </location>
</feature>
<evidence type="ECO:0000256" key="6">
    <source>
        <dbReference type="ARBA" id="ARBA00023136"/>
    </source>
</evidence>
<dbReference type="PANTHER" id="PTHR19944:SF99">
    <property type="entry name" value="HLA CLASS II HISTOCOMPATIBILITY ANTIGEN, DRB1 BETA CHAIN"/>
    <property type="match status" value="1"/>
</dbReference>
<dbReference type="FunFam" id="3.10.320.10:FF:000001">
    <property type="entry name" value="HLA class II histocompatibility antigen, DRB1-1 beta chain"/>
    <property type="match status" value="1"/>
</dbReference>
<keyword evidence="4" id="KW-1133">Transmembrane helix</keyword>
<keyword evidence="3" id="KW-0391">Immunity</keyword>
<dbReference type="SMART" id="SM00921">
    <property type="entry name" value="MHC_II_beta"/>
    <property type="match status" value="1"/>
</dbReference>
<dbReference type="Proteomes" id="UP000564407">
    <property type="component" value="Unassembled WGS sequence"/>
</dbReference>
<dbReference type="GO" id="GO:0002504">
    <property type="term" value="P:antigen processing and presentation of peptide or polysaccharide antigen via MHC class II"/>
    <property type="evidence" value="ECO:0007669"/>
    <property type="project" value="UniProtKB-KW"/>
</dbReference>
<feature type="signal peptide" evidence="10">
    <location>
        <begin position="1"/>
        <end position="25"/>
    </location>
</feature>
<keyword evidence="13" id="KW-1185">Reference proteome</keyword>
<feature type="non-terminal residue" evidence="12">
    <location>
        <position position="1"/>
    </location>
</feature>
<evidence type="ECO:0000256" key="3">
    <source>
        <dbReference type="ARBA" id="ARBA00022859"/>
    </source>
</evidence>
<dbReference type="GO" id="GO:0002250">
    <property type="term" value="P:adaptive immune response"/>
    <property type="evidence" value="ECO:0007669"/>
    <property type="project" value="UniProtKB-KW"/>
</dbReference>
<dbReference type="SUPFAM" id="SSF54452">
    <property type="entry name" value="MHC antigen-recognition domain"/>
    <property type="match status" value="1"/>
</dbReference>
<dbReference type="EMBL" id="VZRP01002934">
    <property type="protein sequence ID" value="NWV60293.1"/>
    <property type="molecule type" value="Genomic_DNA"/>
</dbReference>
<feature type="chain" id="PRO_5029874159" evidence="10">
    <location>
        <begin position="26"/>
        <end position="108"/>
    </location>
</feature>
<evidence type="ECO:0000256" key="7">
    <source>
        <dbReference type="ARBA" id="ARBA00023157"/>
    </source>
</evidence>
<evidence type="ECO:0000256" key="9">
    <source>
        <dbReference type="ARBA" id="ARBA00023182"/>
    </source>
</evidence>
<keyword evidence="8" id="KW-0325">Glycoprotein</keyword>
<proteinExistence type="predicted"/>
<dbReference type="PANTHER" id="PTHR19944">
    <property type="entry name" value="MHC CLASS II-RELATED"/>
    <property type="match status" value="1"/>
</dbReference>
<gene>
    <name evidence="12" type="primary">H2eb1_0</name>
    <name evidence="12" type="ORF">MALELE_R10037</name>
</gene>
<evidence type="ECO:0000313" key="13">
    <source>
        <dbReference type="Proteomes" id="UP000564407"/>
    </source>
</evidence>
<keyword evidence="9" id="KW-0491">MHC II</keyword>
<evidence type="ECO:0000256" key="10">
    <source>
        <dbReference type="SAM" id="SignalP"/>
    </source>
</evidence>
<dbReference type="Pfam" id="PF00969">
    <property type="entry name" value="MHC_II_beta"/>
    <property type="match status" value="1"/>
</dbReference>
<keyword evidence="10" id="KW-0732">Signal</keyword>
<comment type="subcellular location">
    <subcellularLocation>
        <location evidence="1">Membrane</location>
        <topology evidence="1">Single-pass type I membrane protein</topology>
    </subcellularLocation>
</comment>
<feature type="non-terminal residue" evidence="12">
    <location>
        <position position="108"/>
    </location>
</feature>
<dbReference type="InterPro" id="IPR014745">
    <property type="entry name" value="MHC_II_a/b_N"/>
</dbReference>
<evidence type="ECO:0000313" key="12">
    <source>
        <dbReference type="EMBL" id="NWV60293.1"/>
    </source>
</evidence>
<evidence type="ECO:0000256" key="5">
    <source>
        <dbReference type="ARBA" id="ARBA00023130"/>
    </source>
</evidence>
<organism evidence="12 13">
    <name type="scientific">Malurus elegans</name>
    <name type="common">Red-winged fairywren</name>
    <dbReference type="NCBI Taxonomy" id="720584"/>
    <lineage>
        <taxon>Eukaryota</taxon>
        <taxon>Metazoa</taxon>
        <taxon>Chordata</taxon>
        <taxon>Craniata</taxon>
        <taxon>Vertebrata</taxon>
        <taxon>Euteleostomi</taxon>
        <taxon>Archelosauria</taxon>
        <taxon>Archosauria</taxon>
        <taxon>Dinosauria</taxon>
        <taxon>Saurischia</taxon>
        <taxon>Theropoda</taxon>
        <taxon>Coelurosauria</taxon>
        <taxon>Aves</taxon>
        <taxon>Neognathae</taxon>
        <taxon>Neoaves</taxon>
        <taxon>Telluraves</taxon>
        <taxon>Australaves</taxon>
        <taxon>Passeriformes</taxon>
        <taxon>Meliphagoidea</taxon>
        <taxon>Maluridae</taxon>
        <taxon>Malurus</taxon>
    </lineage>
</organism>
<reference evidence="12 13" key="1">
    <citation type="submission" date="2019-09" db="EMBL/GenBank/DDBJ databases">
        <title>Bird 10,000 Genomes (B10K) Project - Family phase.</title>
        <authorList>
            <person name="Zhang G."/>
        </authorList>
    </citation>
    <scope>NUCLEOTIDE SEQUENCE [LARGE SCALE GENOMIC DNA]</scope>
    <source>
        <strain evidence="12">B10K-DU-029-44</strain>
        <tissue evidence="12">Heart</tissue>
    </source>
</reference>
<evidence type="ECO:0000256" key="4">
    <source>
        <dbReference type="ARBA" id="ARBA00022989"/>
    </source>
</evidence>
<evidence type="ECO:0000256" key="8">
    <source>
        <dbReference type="ARBA" id="ARBA00023180"/>
    </source>
</evidence>